<feature type="transmembrane region" description="Helical" evidence="11">
    <location>
        <begin position="169"/>
        <end position="191"/>
    </location>
</feature>
<evidence type="ECO:0000256" key="5">
    <source>
        <dbReference type="ARBA" id="ARBA00022723"/>
    </source>
</evidence>
<gene>
    <name evidence="13" type="ORF">FJ693_16545</name>
</gene>
<dbReference type="PANTHER" id="PTHR43221:SF2">
    <property type="entry name" value="PROTEASE HTPX HOMOLOG"/>
    <property type="match status" value="1"/>
</dbReference>
<keyword evidence="14" id="KW-1185">Reference proteome</keyword>
<name>A0A552WLS4_9MICO</name>
<dbReference type="Pfam" id="PF01435">
    <property type="entry name" value="Peptidase_M48"/>
    <property type="match status" value="1"/>
</dbReference>
<evidence type="ECO:0000256" key="8">
    <source>
        <dbReference type="ARBA" id="ARBA00022989"/>
    </source>
</evidence>
<organism evidence="13 14">
    <name type="scientific">Georgenia yuyongxinii</name>
    <dbReference type="NCBI Taxonomy" id="2589797"/>
    <lineage>
        <taxon>Bacteria</taxon>
        <taxon>Bacillati</taxon>
        <taxon>Actinomycetota</taxon>
        <taxon>Actinomycetes</taxon>
        <taxon>Micrococcales</taxon>
        <taxon>Bogoriellaceae</taxon>
        <taxon>Georgenia</taxon>
    </lineage>
</organism>
<dbReference type="GO" id="GO:0046872">
    <property type="term" value="F:metal ion binding"/>
    <property type="evidence" value="ECO:0007669"/>
    <property type="project" value="UniProtKB-KW"/>
</dbReference>
<evidence type="ECO:0000256" key="6">
    <source>
        <dbReference type="ARBA" id="ARBA00022801"/>
    </source>
</evidence>
<keyword evidence="6" id="KW-0378">Hydrolase</keyword>
<feature type="domain" description="Peptidase M48" evidence="12">
    <location>
        <begin position="85"/>
        <end position="304"/>
    </location>
</feature>
<sequence length="482" mass="53097">MSVELNLRAVHAAHVEVIRTRWGAGSIISILLCFLMFVFLSTYSGLWFVLPVPFLVFAWRWFTARKESSLASVDAVPADPVAHAELLDHVRAASRKLGIAMPAVYVSRQPVLNAFATTDRQGGAVCLFQVTIDTLPDDELAAVVAHEVGHLKNRDSTYMVFFDAVRWSLTALIAVVGVIIVFSVAVLAMFGRSTRDTRAAIGISAWFAAVLTALGAGAAYVLVTAGQRSREFMADRLAAQIHPDPLALGRALRRMESGTRRWHVGELPASVAALCIVQPFVPGFLSSIVSSHPSLEHRIRRLERLVGAERAAASNAAAIAREWVQVRASLAAQVAYVLSARPTEIAEPVAFTPMRTEQIWATFPAKVVKPRTRQGRLSFVVADEGVAVLTTKRVVFSGPDGRTEWRWDKVYDHSWQSGVHGGDTVLIQVINRQKPSGLQFEMQYAERARLALELALVDSRGRREDLVAALDARLREHEQTRR</sequence>
<dbReference type="PANTHER" id="PTHR43221">
    <property type="entry name" value="PROTEASE HTPX"/>
    <property type="match status" value="1"/>
</dbReference>
<dbReference type="GO" id="GO:0006508">
    <property type="term" value="P:proteolysis"/>
    <property type="evidence" value="ECO:0007669"/>
    <property type="project" value="UniProtKB-KW"/>
</dbReference>
<dbReference type="Proteomes" id="UP000318693">
    <property type="component" value="Unassembled WGS sequence"/>
</dbReference>
<evidence type="ECO:0000313" key="13">
    <source>
        <dbReference type="EMBL" id="TRW43722.1"/>
    </source>
</evidence>
<dbReference type="Gene3D" id="3.30.2010.10">
    <property type="entry name" value="Metalloproteases ('zincins'), catalytic domain"/>
    <property type="match status" value="1"/>
</dbReference>
<evidence type="ECO:0000313" key="14">
    <source>
        <dbReference type="Proteomes" id="UP000318693"/>
    </source>
</evidence>
<dbReference type="InterPro" id="IPR001915">
    <property type="entry name" value="Peptidase_M48"/>
</dbReference>
<proteinExistence type="predicted"/>
<dbReference type="EMBL" id="VJXR01000068">
    <property type="protein sequence ID" value="TRW43722.1"/>
    <property type="molecule type" value="Genomic_DNA"/>
</dbReference>
<evidence type="ECO:0000256" key="4">
    <source>
        <dbReference type="ARBA" id="ARBA00022692"/>
    </source>
</evidence>
<comment type="caution">
    <text evidence="13">The sequence shown here is derived from an EMBL/GenBank/DDBJ whole genome shotgun (WGS) entry which is preliminary data.</text>
</comment>
<evidence type="ECO:0000256" key="10">
    <source>
        <dbReference type="ARBA" id="ARBA00023136"/>
    </source>
</evidence>
<evidence type="ECO:0000256" key="2">
    <source>
        <dbReference type="ARBA" id="ARBA00022475"/>
    </source>
</evidence>
<dbReference type="InterPro" id="IPR050083">
    <property type="entry name" value="HtpX_protease"/>
</dbReference>
<dbReference type="GO" id="GO:0004222">
    <property type="term" value="F:metalloendopeptidase activity"/>
    <property type="evidence" value="ECO:0007669"/>
    <property type="project" value="InterPro"/>
</dbReference>
<keyword evidence="4 11" id="KW-0812">Transmembrane</keyword>
<comment type="cofactor">
    <cofactor evidence="1">
        <name>Zn(2+)</name>
        <dbReference type="ChEBI" id="CHEBI:29105"/>
    </cofactor>
</comment>
<evidence type="ECO:0000256" key="3">
    <source>
        <dbReference type="ARBA" id="ARBA00022670"/>
    </source>
</evidence>
<keyword evidence="5" id="KW-0479">Metal-binding</keyword>
<dbReference type="RefSeq" id="WP_143419566.1">
    <property type="nucleotide sequence ID" value="NZ_VJXR01000068.1"/>
</dbReference>
<accession>A0A552WLS4</accession>
<evidence type="ECO:0000256" key="11">
    <source>
        <dbReference type="SAM" id="Phobius"/>
    </source>
</evidence>
<evidence type="ECO:0000256" key="1">
    <source>
        <dbReference type="ARBA" id="ARBA00001947"/>
    </source>
</evidence>
<feature type="transmembrane region" description="Helical" evidence="11">
    <location>
        <begin position="21"/>
        <end position="40"/>
    </location>
</feature>
<evidence type="ECO:0000256" key="7">
    <source>
        <dbReference type="ARBA" id="ARBA00022833"/>
    </source>
</evidence>
<reference evidence="13 14" key="1">
    <citation type="submission" date="2019-07" db="EMBL/GenBank/DDBJ databases">
        <title>Georgenia wutianyii sp. nov. and Georgenia *** sp. nov. isolated from plateau pika (Ochotona curzoniae) in the Qinghai-Tibet plateau of China.</title>
        <authorList>
            <person name="Tian Z."/>
        </authorList>
    </citation>
    <scope>NUCLEOTIDE SEQUENCE [LARGE SCALE GENOMIC DNA]</scope>
    <source>
        <strain evidence="13 14">Z446</strain>
    </source>
</reference>
<keyword evidence="8 11" id="KW-1133">Transmembrane helix</keyword>
<evidence type="ECO:0000256" key="9">
    <source>
        <dbReference type="ARBA" id="ARBA00023049"/>
    </source>
</evidence>
<feature type="transmembrane region" description="Helical" evidence="11">
    <location>
        <begin position="203"/>
        <end position="223"/>
    </location>
</feature>
<keyword evidence="3 13" id="KW-0645">Protease</keyword>
<protein>
    <submittedName>
        <fullName evidence="13">M48 family metalloprotease</fullName>
    </submittedName>
</protein>
<keyword evidence="10 11" id="KW-0472">Membrane</keyword>
<dbReference type="AlphaFoldDB" id="A0A552WLS4"/>
<keyword evidence="2" id="KW-1003">Cell membrane</keyword>
<keyword evidence="7" id="KW-0862">Zinc</keyword>
<evidence type="ECO:0000259" key="12">
    <source>
        <dbReference type="Pfam" id="PF01435"/>
    </source>
</evidence>
<keyword evidence="9 13" id="KW-0482">Metalloprotease</keyword>